<dbReference type="SUPFAM" id="SSF103190">
    <property type="entry name" value="Sensory domain-like"/>
    <property type="match status" value="1"/>
</dbReference>
<keyword evidence="2" id="KW-1185">Reference proteome</keyword>
<sequence length="395" mass="44902">MAKSLQHSINSHRALLTDLLGNALNEYAGRILPQMDEVERLDECMRRVFSALDYCKYVYVLDAHGVQISSTVNRYGADPEARGRDRSERPYMKHMHDASIDFNLSEAYISRNKKRPSITAIQSIRDANGQRVGFLGVDYDLRELPHSEVIYEEPSQWRQIKGDPAIRSGLFAQQRVESVMDRHIDVVLSVHEALILDQGVHHFQIHFSSSRTTIWHRDDPYVYRILTNEELIDPSICLAYPRRPYFERAIVPPADVGRVLKQLKALRFADETIYLRSASLNIVNGTVGLNFSCDGSHYLSYEEFLSKGLDFWFGDNSSIASEVACAVQTLDTHRLDAEVDVLASLGCIQVNKLLYAMENGDVPERVVAFSVDERDYIYQELKAVMDVYEGGVCGL</sequence>
<dbReference type="EMBL" id="FNQP01000002">
    <property type="protein sequence ID" value="SDZ82161.1"/>
    <property type="molecule type" value="Genomic_DNA"/>
</dbReference>
<evidence type="ECO:0000313" key="1">
    <source>
        <dbReference type="EMBL" id="SDZ82161.1"/>
    </source>
</evidence>
<evidence type="ECO:0000313" key="2">
    <source>
        <dbReference type="Proteomes" id="UP000199397"/>
    </source>
</evidence>
<dbReference type="STRING" id="525918.SAMN05660964_00300"/>
<dbReference type="InterPro" id="IPR029151">
    <property type="entry name" value="Sensor-like_sf"/>
</dbReference>
<name>A0A1H3W5N7_9GAMM</name>
<organism evidence="1 2">
    <name type="scientific">Thiothrix caldifontis</name>
    <dbReference type="NCBI Taxonomy" id="525918"/>
    <lineage>
        <taxon>Bacteria</taxon>
        <taxon>Pseudomonadati</taxon>
        <taxon>Pseudomonadota</taxon>
        <taxon>Gammaproteobacteria</taxon>
        <taxon>Thiotrichales</taxon>
        <taxon>Thiotrichaceae</taxon>
        <taxon>Thiothrix</taxon>
    </lineage>
</organism>
<protein>
    <recommendedName>
        <fullName evidence="3">Cache domain-containing protein</fullName>
    </recommendedName>
</protein>
<dbReference type="CDD" id="cd12914">
    <property type="entry name" value="PDC1_DGC_like"/>
    <property type="match status" value="1"/>
</dbReference>
<proteinExistence type="predicted"/>
<dbReference type="Gene3D" id="3.30.450.20">
    <property type="entry name" value="PAS domain"/>
    <property type="match status" value="1"/>
</dbReference>
<evidence type="ECO:0008006" key="3">
    <source>
        <dbReference type="Google" id="ProtNLM"/>
    </source>
</evidence>
<dbReference type="AlphaFoldDB" id="A0A1H3W5N7"/>
<gene>
    <name evidence="1" type="ORF">SAMN05660964_00300</name>
</gene>
<accession>A0A1H3W5N7</accession>
<reference evidence="1 2" key="1">
    <citation type="submission" date="2016-10" db="EMBL/GenBank/DDBJ databases">
        <authorList>
            <person name="de Groot N.N."/>
        </authorList>
    </citation>
    <scope>NUCLEOTIDE SEQUENCE [LARGE SCALE GENOMIC DNA]</scope>
    <source>
        <strain evidence="1 2">DSM 21228</strain>
    </source>
</reference>
<dbReference type="RefSeq" id="WP_175517801.1">
    <property type="nucleotide sequence ID" value="NZ_FNQP01000002.1"/>
</dbReference>
<dbReference type="Proteomes" id="UP000199397">
    <property type="component" value="Unassembled WGS sequence"/>
</dbReference>